<dbReference type="AlphaFoldDB" id="E6PYP3"/>
<feature type="region of interest" description="Disordered" evidence="1">
    <location>
        <begin position="226"/>
        <end position="256"/>
    </location>
</feature>
<accession>E6PYP3</accession>
<evidence type="ECO:0000313" key="2">
    <source>
        <dbReference type="EMBL" id="CBI00052.1"/>
    </source>
</evidence>
<feature type="compositionally biased region" description="Low complexity" evidence="1">
    <location>
        <begin position="240"/>
        <end position="250"/>
    </location>
</feature>
<dbReference type="EMBL" id="CABN01000085">
    <property type="protein sequence ID" value="CBI00052.1"/>
    <property type="molecule type" value="Genomic_DNA"/>
</dbReference>
<protein>
    <submittedName>
        <fullName evidence="2">Uncharacterized protein</fullName>
    </submittedName>
</protein>
<proteinExistence type="predicted"/>
<name>E6PYP3_9ZZZZ</name>
<evidence type="ECO:0000256" key="1">
    <source>
        <dbReference type="SAM" id="MobiDB-lite"/>
    </source>
</evidence>
<gene>
    <name evidence="2" type="ORF">CARN3_1034</name>
</gene>
<comment type="caution">
    <text evidence="2">The sequence shown here is derived from an EMBL/GenBank/DDBJ whole genome shotgun (WGS) entry which is preliminary data.</text>
</comment>
<sequence length="256" mass="27143">MSAVGRVSGLAGVLVVFCLGLASLSASAAERKGRAVTLGAAHIVPYSKEGDPAGSNGDEKTLKTRPLVVDGRVTEWTTGEAHEVTDRSFVVRRALRVNDALPGEKTDKGGHWVWQRGPWLLVDRASGHVTPLKLPEYDASASDVTWFRDYAAYCGVSASGKSLYALVAQVAVRKPVVRKKLGAYDAQHPPWPVCAEAVWQREPLRVTFQPTGKGAESFDLTGNSAVLVEGGDEPDVPADAPQAAGPATRPTAPPQP</sequence>
<reference evidence="2" key="1">
    <citation type="submission" date="2009-10" db="EMBL/GenBank/DDBJ databases">
        <title>Diversity of trophic interactions inside an arsenic-rich microbial ecosystem.</title>
        <authorList>
            <person name="Bertin P.N."/>
            <person name="Heinrich-Salmeron A."/>
            <person name="Pelletier E."/>
            <person name="Goulhen-Chollet F."/>
            <person name="Arsene-Ploetze F."/>
            <person name="Gallien S."/>
            <person name="Calteau A."/>
            <person name="Vallenet D."/>
            <person name="Casiot C."/>
            <person name="Chane-Woon-Ming B."/>
            <person name="Giloteaux L."/>
            <person name="Barakat M."/>
            <person name="Bonnefoy V."/>
            <person name="Bruneel O."/>
            <person name="Chandler M."/>
            <person name="Cleiss J."/>
            <person name="Duran R."/>
            <person name="Elbaz-Poulichet F."/>
            <person name="Fonknechten N."/>
            <person name="Lauga B."/>
            <person name="Mornico D."/>
            <person name="Ortet P."/>
            <person name="Schaeffer C."/>
            <person name="Siguier P."/>
            <person name="Alexander Thil Smith A."/>
            <person name="Van Dorsselaer A."/>
            <person name="Weissenbach J."/>
            <person name="Medigue C."/>
            <person name="Le Paslier D."/>
        </authorList>
    </citation>
    <scope>NUCLEOTIDE SEQUENCE</scope>
</reference>
<organism evidence="2">
    <name type="scientific">mine drainage metagenome</name>
    <dbReference type="NCBI Taxonomy" id="410659"/>
    <lineage>
        <taxon>unclassified sequences</taxon>
        <taxon>metagenomes</taxon>
        <taxon>ecological metagenomes</taxon>
    </lineage>
</organism>